<evidence type="ECO:0000256" key="1">
    <source>
        <dbReference type="ARBA" id="ARBA00004571"/>
    </source>
</evidence>
<evidence type="ECO:0000259" key="11">
    <source>
        <dbReference type="Pfam" id="PF07715"/>
    </source>
</evidence>
<evidence type="ECO:0000259" key="10">
    <source>
        <dbReference type="Pfam" id="PF00593"/>
    </source>
</evidence>
<dbReference type="AlphaFoldDB" id="A0AAU9CVI8"/>
<geneLocation type="plasmid" evidence="12 13">
    <name>pFA2</name>
</geneLocation>
<accession>A0AAU9CVI8</accession>
<comment type="similarity">
    <text evidence="8 9">Belongs to the TonB-dependent receptor family.</text>
</comment>
<dbReference type="InterPro" id="IPR036942">
    <property type="entry name" value="Beta-barrel_TonB_sf"/>
</dbReference>
<evidence type="ECO:0000256" key="6">
    <source>
        <dbReference type="ARBA" id="ARBA00023136"/>
    </source>
</evidence>
<evidence type="ECO:0000256" key="3">
    <source>
        <dbReference type="ARBA" id="ARBA00022452"/>
    </source>
</evidence>
<dbReference type="InterPro" id="IPR000531">
    <property type="entry name" value="Beta-barrel_TonB"/>
</dbReference>
<keyword evidence="13" id="KW-1185">Reference proteome</keyword>
<evidence type="ECO:0000256" key="5">
    <source>
        <dbReference type="ARBA" id="ARBA00023077"/>
    </source>
</evidence>
<evidence type="ECO:0000313" key="12">
    <source>
        <dbReference type="EMBL" id="BDD12033.1"/>
    </source>
</evidence>
<dbReference type="SUPFAM" id="SSF56935">
    <property type="entry name" value="Porins"/>
    <property type="match status" value="1"/>
</dbReference>
<dbReference type="InterPro" id="IPR008969">
    <property type="entry name" value="CarboxyPept-like_regulatory"/>
</dbReference>
<dbReference type="Pfam" id="PF13715">
    <property type="entry name" value="CarbopepD_reg_2"/>
    <property type="match status" value="1"/>
</dbReference>
<gene>
    <name evidence="12" type="ORF">FUAX_44650</name>
</gene>
<keyword evidence="12" id="KW-0614">Plasmid</keyword>
<dbReference type="Pfam" id="PF00593">
    <property type="entry name" value="TonB_dep_Rec_b-barrel"/>
    <property type="match status" value="1"/>
</dbReference>
<comment type="subcellular location">
    <subcellularLocation>
        <location evidence="1 8">Cell outer membrane</location>
        <topology evidence="1 8">Multi-pass membrane protein</topology>
    </subcellularLocation>
</comment>
<reference evidence="12 13" key="1">
    <citation type="submission" date="2021-12" db="EMBL/GenBank/DDBJ databases">
        <title>Genome sequencing of bacteria with rrn-lacking chromosome and rrn-plasmid.</title>
        <authorList>
            <person name="Anda M."/>
            <person name="Iwasaki W."/>
        </authorList>
    </citation>
    <scope>NUCLEOTIDE SEQUENCE [LARGE SCALE GENOMIC DNA]</scope>
    <source>
        <strain evidence="12 13">DSM 100852</strain>
        <plasmid evidence="12 13">pFA2</plasmid>
    </source>
</reference>
<dbReference type="Proteomes" id="UP001348817">
    <property type="component" value="Plasmid pFA2"/>
</dbReference>
<feature type="domain" description="TonB-dependent receptor-like beta-barrel" evidence="10">
    <location>
        <begin position="410"/>
        <end position="970"/>
    </location>
</feature>
<dbReference type="InterPro" id="IPR012910">
    <property type="entry name" value="Plug_dom"/>
</dbReference>
<evidence type="ECO:0000256" key="8">
    <source>
        <dbReference type="PROSITE-ProRule" id="PRU01360"/>
    </source>
</evidence>
<dbReference type="RefSeq" id="WP_338395181.1">
    <property type="nucleotide sequence ID" value="NZ_AP025316.1"/>
</dbReference>
<keyword evidence="5 9" id="KW-0798">TonB box</keyword>
<dbReference type="Pfam" id="PF07715">
    <property type="entry name" value="Plug"/>
    <property type="match status" value="1"/>
</dbReference>
<dbReference type="GO" id="GO:0009279">
    <property type="term" value="C:cell outer membrane"/>
    <property type="evidence" value="ECO:0007669"/>
    <property type="project" value="UniProtKB-SubCell"/>
</dbReference>
<proteinExistence type="inferred from homology"/>
<dbReference type="Gene3D" id="2.40.170.20">
    <property type="entry name" value="TonB-dependent receptor, beta-barrel domain"/>
    <property type="match status" value="1"/>
</dbReference>
<name>A0AAU9CVI8_9BACT</name>
<evidence type="ECO:0000256" key="2">
    <source>
        <dbReference type="ARBA" id="ARBA00022448"/>
    </source>
</evidence>
<protein>
    <submittedName>
        <fullName evidence="12">SusC/RagA family TonB-linked outer membrane protein</fullName>
    </submittedName>
</protein>
<feature type="domain" description="TonB-dependent receptor plug" evidence="11">
    <location>
        <begin position="120"/>
        <end position="241"/>
    </location>
</feature>
<dbReference type="InterPro" id="IPR037066">
    <property type="entry name" value="Plug_dom_sf"/>
</dbReference>
<evidence type="ECO:0000256" key="7">
    <source>
        <dbReference type="ARBA" id="ARBA00023237"/>
    </source>
</evidence>
<dbReference type="PROSITE" id="PS52016">
    <property type="entry name" value="TONB_DEPENDENT_REC_3"/>
    <property type="match status" value="1"/>
</dbReference>
<dbReference type="InterPro" id="IPR039426">
    <property type="entry name" value="TonB-dep_rcpt-like"/>
</dbReference>
<keyword evidence="7 8" id="KW-0998">Cell outer membrane</keyword>
<sequence length="1002" mass="111151">MGKRLTVLVLLSIFLLGLGDITYAQKQLTVKGIITDLETGEALIGVNVVLKGTTSGVVTNYDGQYKFGGLVSENVLVFSYIGYEDQEVQVGNRTIVDIQLKPESQTLEAVMVFGESQKDTRSITGSVSKIDTKVFSAGTPAGSFDQLLQGQVAGLAIQASGEPGEKAKIRIRGNNSFGVRAKDDAELSAANRANEPLYIMNGTPISSEVFNTINPDDIVDIRVLKDGLSTVEYGTRGANGVIEIKTKRGIVGKTTYNVRYQHTVKPISGLGGIELMGSAEKLALERELSVVSGLGFIYSPKPGDDEDVLLYKQRKYKELEGKNTDWLEELSRVGQVKDLQFSMSGGSDDTRFYLSGSYYDEEGGYKNSWAKRFTTRLNLDHNLNKDMAVGVDASIGRSQRSQSKSSPAALIYTLQPYETPGSEEFIARTPGSGSVNFADPFDELYKQYGENNSWRIDLNSRFNWTLQDGLNAKASVGMTYNDTEYDNVNLPNEDFPNQTSSKYLGSLSKNESKSLATRVNLGLNFIRNYGDHMITARAGTEYILTNYWSFGFKSVGLSPKVDPVIGINPNSKVNSNKRSEALLGTYAQASYGYDDRYDISGSFRYDGSSILPEDKRFVSAWGVGGAWNAKNESWLTNTELFDQLKLRVSYGVNYNSGGIRQTLGLPFYDFTASDTYRGQRTLNLSEFYNPDLRFERTKQWSLALDYGILEHRIYGTVEVYTKNTDDLLASISIPSSNGYNDLLQNIGSLRNRGIEVQVSAVSVRTDHFRWTTSMNFSYNVNEITDLYSQEELRVGSEGYFKVGEPVNSAFVKHWAGVNPVNGQPLYYSRDNGDLIYSGPAKQTIGFGTYDHPLTGGFTNIFNYKDLEVSTLFTFAWGGVNYNNLKALMIRNVKNGEVPYDGFLGDIWLKPGDEKPLPYPKFFTGTSVNSLFLENASYIRWKNIIVRYNLSEKLNIKGVQAIKLTAQANNLLTITGYEGIDPEITGVGQPLPRSFTLGFDVTF</sequence>
<evidence type="ECO:0000313" key="13">
    <source>
        <dbReference type="Proteomes" id="UP001348817"/>
    </source>
</evidence>
<keyword evidence="6 8" id="KW-0472">Membrane</keyword>
<dbReference type="Gene3D" id="2.60.40.1120">
    <property type="entry name" value="Carboxypeptidase-like, regulatory domain"/>
    <property type="match status" value="1"/>
</dbReference>
<dbReference type="SUPFAM" id="SSF49464">
    <property type="entry name" value="Carboxypeptidase regulatory domain-like"/>
    <property type="match status" value="1"/>
</dbReference>
<dbReference type="EMBL" id="AP025316">
    <property type="protein sequence ID" value="BDD12033.1"/>
    <property type="molecule type" value="Genomic_DNA"/>
</dbReference>
<dbReference type="Gene3D" id="2.170.130.10">
    <property type="entry name" value="TonB-dependent receptor, plug domain"/>
    <property type="match status" value="1"/>
</dbReference>
<dbReference type="InterPro" id="IPR023996">
    <property type="entry name" value="TonB-dep_OMP_SusC/RagA"/>
</dbReference>
<organism evidence="12 13">
    <name type="scientific">Fulvitalea axinellae</name>
    <dbReference type="NCBI Taxonomy" id="1182444"/>
    <lineage>
        <taxon>Bacteria</taxon>
        <taxon>Pseudomonadati</taxon>
        <taxon>Bacteroidota</taxon>
        <taxon>Cytophagia</taxon>
        <taxon>Cytophagales</taxon>
        <taxon>Persicobacteraceae</taxon>
        <taxon>Fulvitalea</taxon>
    </lineage>
</organism>
<dbReference type="NCBIfam" id="TIGR04056">
    <property type="entry name" value="OMP_RagA_SusC"/>
    <property type="match status" value="1"/>
</dbReference>
<keyword evidence="3 8" id="KW-1134">Transmembrane beta strand</keyword>
<keyword evidence="2 8" id="KW-0813">Transport</keyword>
<evidence type="ECO:0000256" key="4">
    <source>
        <dbReference type="ARBA" id="ARBA00022692"/>
    </source>
</evidence>
<keyword evidence="4 8" id="KW-0812">Transmembrane</keyword>
<dbReference type="KEGG" id="fax:FUAX_44650"/>
<evidence type="ECO:0000256" key="9">
    <source>
        <dbReference type="RuleBase" id="RU003357"/>
    </source>
</evidence>